<evidence type="ECO:0000313" key="2">
    <source>
        <dbReference type="EMBL" id="REE99022.1"/>
    </source>
</evidence>
<evidence type="ECO:0000256" key="1">
    <source>
        <dbReference type="SAM" id="MobiDB-lite"/>
    </source>
</evidence>
<gene>
    <name evidence="2" type="ORF">DFJ69_4525</name>
</gene>
<name>A0A3D9SSV0_9ACTN</name>
<protein>
    <submittedName>
        <fullName evidence="2">Uncharacterized protein</fullName>
    </submittedName>
</protein>
<accession>A0A3D9SSV0</accession>
<evidence type="ECO:0000313" key="3">
    <source>
        <dbReference type="Proteomes" id="UP000256661"/>
    </source>
</evidence>
<sequence length="120" mass="13198">MGACTVSTPPTPQARPAWTGPQWDDPVLTRLAGRLREAHRLVAPLPSGPRRRLIRHLLMITDLAKRDSVLADRRLEAFLTDFTHRVRTEGDEVDTSGLLASLEGTPDDENACDTGSIACR</sequence>
<reference evidence="2 3" key="1">
    <citation type="submission" date="2018-08" db="EMBL/GenBank/DDBJ databases">
        <title>Sequencing the genomes of 1000 actinobacteria strains.</title>
        <authorList>
            <person name="Klenk H.-P."/>
        </authorList>
    </citation>
    <scope>NUCLEOTIDE SEQUENCE [LARGE SCALE GENOMIC DNA]</scope>
    <source>
        <strain evidence="2 3">DSM 43927</strain>
    </source>
</reference>
<feature type="region of interest" description="Disordered" evidence="1">
    <location>
        <begin position="1"/>
        <end position="22"/>
    </location>
</feature>
<organism evidence="2 3">
    <name type="scientific">Thermomonospora umbrina</name>
    <dbReference type="NCBI Taxonomy" id="111806"/>
    <lineage>
        <taxon>Bacteria</taxon>
        <taxon>Bacillati</taxon>
        <taxon>Actinomycetota</taxon>
        <taxon>Actinomycetes</taxon>
        <taxon>Streptosporangiales</taxon>
        <taxon>Thermomonosporaceae</taxon>
        <taxon>Thermomonospora</taxon>
    </lineage>
</organism>
<keyword evidence="3" id="KW-1185">Reference proteome</keyword>
<comment type="caution">
    <text evidence="2">The sequence shown here is derived from an EMBL/GenBank/DDBJ whole genome shotgun (WGS) entry which is preliminary data.</text>
</comment>
<dbReference type="AlphaFoldDB" id="A0A3D9SSV0"/>
<dbReference type="EMBL" id="QTTT01000001">
    <property type="protein sequence ID" value="REE99022.1"/>
    <property type="molecule type" value="Genomic_DNA"/>
</dbReference>
<feature type="region of interest" description="Disordered" evidence="1">
    <location>
        <begin position="97"/>
        <end position="120"/>
    </location>
</feature>
<dbReference type="Proteomes" id="UP000256661">
    <property type="component" value="Unassembled WGS sequence"/>
</dbReference>
<proteinExistence type="predicted"/>